<proteinExistence type="predicted"/>
<dbReference type="Proteomes" id="UP001209878">
    <property type="component" value="Unassembled WGS sequence"/>
</dbReference>
<gene>
    <name evidence="2" type="ORF">NP493_1839g00019</name>
</gene>
<reference evidence="2" key="1">
    <citation type="journal article" date="2023" name="Mol. Biol. Evol.">
        <title>Third-Generation Sequencing Reveals the Adaptive Role of the Epigenome in Three Deep-Sea Polychaetes.</title>
        <authorList>
            <person name="Perez M."/>
            <person name="Aroh O."/>
            <person name="Sun Y."/>
            <person name="Lan Y."/>
            <person name="Juniper S.K."/>
            <person name="Young C.R."/>
            <person name="Angers B."/>
            <person name="Qian P.Y."/>
        </authorList>
    </citation>
    <scope>NUCLEOTIDE SEQUENCE</scope>
    <source>
        <strain evidence="2">R07B-5</strain>
    </source>
</reference>
<comment type="caution">
    <text evidence="2">The sequence shown here is derived from an EMBL/GenBank/DDBJ whole genome shotgun (WGS) entry which is preliminary data.</text>
</comment>
<name>A0AAD9N737_RIDPI</name>
<feature type="compositionally biased region" description="Gly residues" evidence="1">
    <location>
        <begin position="83"/>
        <end position="98"/>
    </location>
</feature>
<evidence type="ECO:0000313" key="3">
    <source>
        <dbReference type="Proteomes" id="UP001209878"/>
    </source>
</evidence>
<dbReference type="AlphaFoldDB" id="A0AAD9N737"/>
<evidence type="ECO:0000313" key="2">
    <source>
        <dbReference type="EMBL" id="KAK2157943.1"/>
    </source>
</evidence>
<protein>
    <submittedName>
        <fullName evidence="2">Uncharacterized protein</fullName>
    </submittedName>
</protein>
<sequence length="110" mass="12120">MVVSGVVLLRLHLHQHHRLRRCPSRAPEALHGVVHLPAIWTVARRHAHQRHHGGGDEHNRHGQDAGAQRREDDRIELGRGRLRGGGGGRGAGQEGGLGRPQTPGETRQPR</sequence>
<dbReference type="EMBL" id="JAODUO010001838">
    <property type="protein sequence ID" value="KAK2157943.1"/>
    <property type="molecule type" value="Genomic_DNA"/>
</dbReference>
<accession>A0AAD9N737</accession>
<keyword evidence="3" id="KW-1185">Reference proteome</keyword>
<evidence type="ECO:0000256" key="1">
    <source>
        <dbReference type="SAM" id="MobiDB-lite"/>
    </source>
</evidence>
<organism evidence="2 3">
    <name type="scientific">Ridgeia piscesae</name>
    <name type="common">Tubeworm</name>
    <dbReference type="NCBI Taxonomy" id="27915"/>
    <lineage>
        <taxon>Eukaryota</taxon>
        <taxon>Metazoa</taxon>
        <taxon>Spiralia</taxon>
        <taxon>Lophotrochozoa</taxon>
        <taxon>Annelida</taxon>
        <taxon>Polychaeta</taxon>
        <taxon>Sedentaria</taxon>
        <taxon>Canalipalpata</taxon>
        <taxon>Sabellida</taxon>
        <taxon>Siboglinidae</taxon>
        <taxon>Ridgeia</taxon>
    </lineage>
</organism>
<feature type="compositionally biased region" description="Basic and acidic residues" evidence="1">
    <location>
        <begin position="53"/>
        <end position="79"/>
    </location>
</feature>
<feature type="region of interest" description="Disordered" evidence="1">
    <location>
        <begin position="44"/>
        <end position="110"/>
    </location>
</feature>